<organism evidence="3 4">
    <name type="scientific">Ditylenchus dipsaci</name>
    <dbReference type="NCBI Taxonomy" id="166011"/>
    <lineage>
        <taxon>Eukaryota</taxon>
        <taxon>Metazoa</taxon>
        <taxon>Ecdysozoa</taxon>
        <taxon>Nematoda</taxon>
        <taxon>Chromadorea</taxon>
        <taxon>Rhabditida</taxon>
        <taxon>Tylenchina</taxon>
        <taxon>Tylenchomorpha</taxon>
        <taxon>Sphaerularioidea</taxon>
        <taxon>Anguinidae</taxon>
        <taxon>Anguininae</taxon>
        <taxon>Ditylenchus</taxon>
    </lineage>
</organism>
<feature type="region of interest" description="Disordered" evidence="1">
    <location>
        <begin position="1"/>
        <end position="26"/>
    </location>
</feature>
<reference evidence="4" key="1">
    <citation type="submission" date="2022-11" db="UniProtKB">
        <authorList>
            <consortium name="WormBaseParasite"/>
        </authorList>
    </citation>
    <scope>IDENTIFICATION</scope>
</reference>
<feature type="domain" description="DNA polymerase Y-family little finger" evidence="2">
    <location>
        <begin position="22"/>
        <end position="75"/>
    </location>
</feature>
<dbReference type="GO" id="GO:0070987">
    <property type="term" value="P:error-free translesion synthesis"/>
    <property type="evidence" value="ECO:0007669"/>
    <property type="project" value="TreeGrafter"/>
</dbReference>
<dbReference type="GO" id="GO:0042276">
    <property type="term" value="P:error-prone translesion synthesis"/>
    <property type="evidence" value="ECO:0007669"/>
    <property type="project" value="TreeGrafter"/>
</dbReference>
<proteinExistence type="predicted"/>
<dbReference type="GO" id="GO:0006281">
    <property type="term" value="P:DNA repair"/>
    <property type="evidence" value="ECO:0007669"/>
    <property type="project" value="InterPro"/>
</dbReference>
<dbReference type="Proteomes" id="UP000887574">
    <property type="component" value="Unplaced"/>
</dbReference>
<dbReference type="Pfam" id="PF11799">
    <property type="entry name" value="IMS_C"/>
    <property type="match status" value="1"/>
</dbReference>
<dbReference type="Gene3D" id="3.30.1490.100">
    <property type="entry name" value="DNA polymerase, Y-family, little finger domain"/>
    <property type="match status" value="1"/>
</dbReference>
<dbReference type="AlphaFoldDB" id="A0A915E8J1"/>
<name>A0A915E8J1_9BILA</name>
<dbReference type="InterPro" id="IPR036775">
    <property type="entry name" value="DNA_pol_Y-fam_lit_finger_sf"/>
</dbReference>
<dbReference type="WBParaSite" id="jg3687">
    <property type="protein sequence ID" value="jg3687"/>
    <property type="gene ID" value="jg3687"/>
</dbReference>
<keyword evidence="3" id="KW-1185">Reference proteome</keyword>
<dbReference type="GO" id="GO:0017125">
    <property type="term" value="F:deoxycytidyl transferase activity"/>
    <property type="evidence" value="ECO:0007669"/>
    <property type="project" value="TreeGrafter"/>
</dbReference>
<sequence>MIRCPDAPIEPEKHGAHGPCTASSRSISFRQPISSEEDILRELSMLSNQLAPNVPDIRGIGVQVTRLSKKASSSQSTIHNFLNVRRTATDALKRTLLQKNYFENKSSKTCKKQKDISQKRFGQLPQLMEGQTLSGSEFFSRDNKEWLELVNSSFLQAPTKSVGKKLQDILYSLLEKSDFCTLKSVVSGWERRVINNLANNSQWMVVIASLKLR</sequence>
<dbReference type="GO" id="GO:0003887">
    <property type="term" value="F:DNA-directed DNA polymerase activity"/>
    <property type="evidence" value="ECO:0007669"/>
    <property type="project" value="TreeGrafter"/>
</dbReference>
<evidence type="ECO:0000259" key="2">
    <source>
        <dbReference type="Pfam" id="PF11799"/>
    </source>
</evidence>
<evidence type="ECO:0000313" key="3">
    <source>
        <dbReference type="Proteomes" id="UP000887574"/>
    </source>
</evidence>
<evidence type="ECO:0000256" key="1">
    <source>
        <dbReference type="SAM" id="MobiDB-lite"/>
    </source>
</evidence>
<dbReference type="PANTHER" id="PTHR45990">
    <property type="entry name" value="DNA REPAIR PROTEIN REV1"/>
    <property type="match status" value="1"/>
</dbReference>
<protein>
    <submittedName>
        <fullName evidence="4">DNA polymerase Y-family little finger domain-containing protein</fullName>
    </submittedName>
</protein>
<evidence type="ECO:0000313" key="4">
    <source>
        <dbReference type="WBParaSite" id="jg3687"/>
    </source>
</evidence>
<dbReference type="PANTHER" id="PTHR45990:SF1">
    <property type="entry name" value="DNA REPAIR PROTEIN REV1"/>
    <property type="match status" value="1"/>
</dbReference>
<dbReference type="GO" id="GO:0005634">
    <property type="term" value="C:nucleus"/>
    <property type="evidence" value="ECO:0007669"/>
    <property type="project" value="TreeGrafter"/>
</dbReference>
<dbReference type="GO" id="GO:0003684">
    <property type="term" value="F:damaged DNA binding"/>
    <property type="evidence" value="ECO:0007669"/>
    <property type="project" value="InterPro"/>
</dbReference>
<accession>A0A915E8J1</accession>
<dbReference type="InterPro" id="IPR017961">
    <property type="entry name" value="DNA_pol_Y-fam_little_finger"/>
</dbReference>